<feature type="binding site" evidence="13">
    <location>
        <position position="89"/>
    </location>
    <ligand>
        <name>[4Fe-4S] cluster</name>
        <dbReference type="ChEBI" id="CHEBI:49883"/>
        <note>4Fe-4S-S-AdoMet</note>
    </ligand>
</feature>
<dbReference type="PROSITE" id="PS51918">
    <property type="entry name" value="RADICAL_SAM"/>
    <property type="match status" value="1"/>
</dbReference>
<dbReference type="SMART" id="SM00729">
    <property type="entry name" value="Elp3"/>
    <property type="match status" value="1"/>
</dbReference>
<evidence type="ECO:0000259" key="14">
    <source>
        <dbReference type="PROSITE" id="PS51918"/>
    </source>
</evidence>
<dbReference type="CDD" id="cd01335">
    <property type="entry name" value="Radical_SAM"/>
    <property type="match status" value="1"/>
</dbReference>
<evidence type="ECO:0000313" key="16">
    <source>
        <dbReference type="Proteomes" id="UP000294530"/>
    </source>
</evidence>
<dbReference type="SFLD" id="SFLDS00029">
    <property type="entry name" value="Radical_SAM"/>
    <property type="match status" value="1"/>
</dbReference>
<dbReference type="Gene3D" id="3.20.20.70">
    <property type="entry name" value="Aldolase class I"/>
    <property type="match status" value="1"/>
</dbReference>
<feature type="binding site" evidence="13">
    <location>
        <position position="85"/>
    </location>
    <ligand>
        <name>[4Fe-4S] cluster</name>
        <dbReference type="ChEBI" id="CHEBI:49883"/>
        <note>4Fe-4S-S-AdoMet</note>
    </ligand>
</feature>
<keyword evidence="10 13" id="KW-0408">Iron</keyword>
<keyword evidence="9" id="KW-0093">Biotin biosynthesis</keyword>
<dbReference type="InterPro" id="IPR024177">
    <property type="entry name" value="Biotin_synthase"/>
</dbReference>
<dbReference type="OrthoDB" id="2414104at2759"/>
<comment type="caution">
    <text evidence="15">The sequence shown here is derived from an EMBL/GenBank/DDBJ whole genome shotgun (WGS) entry which is preliminary data.</text>
</comment>
<evidence type="ECO:0000256" key="5">
    <source>
        <dbReference type="ARBA" id="ARBA00022679"/>
    </source>
</evidence>
<dbReference type="PANTHER" id="PTHR22976:SF2">
    <property type="entry name" value="BIOTIN SYNTHASE, MITOCHONDRIAL"/>
    <property type="match status" value="1"/>
</dbReference>
<evidence type="ECO:0000256" key="11">
    <source>
        <dbReference type="ARBA" id="ARBA00023014"/>
    </source>
</evidence>
<feature type="domain" description="Radical SAM core" evidence="14">
    <location>
        <begin position="70"/>
        <end position="300"/>
    </location>
</feature>
<dbReference type="GO" id="GO:0005739">
    <property type="term" value="C:mitochondrion"/>
    <property type="evidence" value="ECO:0007669"/>
    <property type="project" value="TreeGrafter"/>
</dbReference>
<dbReference type="HAMAP" id="MF_01694">
    <property type="entry name" value="BioB"/>
    <property type="match status" value="1"/>
</dbReference>
<dbReference type="SUPFAM" id="SSF102114">
    <property type="entry name" value="Radical SAM enzymes"/>
    <property type="match status" value="1"/>
</dbReference>
<comment type="cofactor">
    <cofactor evidence="13">
        <name>[2Fe-2S] cluster</name>
        <dbReference type="ChEBI" id="CHEBI:190135"/>
    </cofactor>
    <text evidence="13">Binds 1 [2Fe-2S] cluster. The cluster is coordinated with 3 cysteines and 1 arginine.</text>
</comment>
<dbReference type="NCBIfam" id="TIGR00433">
    <property type="entry name" value="bioB"/>
    <property type="match status" value="1"/>
</dbReference>
<dbReference type="SFLD" id="SFLDG01060">
    <property type="entry name" value="BATS_domain_containing"/>
    <property type="match status" value="1"/>
</dbReference>
<evidence type="ECO:0000256" key="2">
    <source>
        <dbReference type="ARBA" id="ARBA00010765"/>
    </source>
</evidence>
<keyword evidence="4 13" id="KW-0004">4Fe-4S</keyword>
<feature type="binding site" evidence="13">
    <location>
        <position position="129"/>
    </location>
    <ligand>
        <name>[2Fe-2S] cluster</name>
        <dbReference type="ChEBI" id="CHEBI:190135"/>
    </ligand>
</feature>
<dbReference type="InterPro" id="IPR058240">
    <property type="entry name" value="rSAM_sf"/>
</dbReference>
<dbReference type="SFLD" id="SFLDF00272">
    <property type="entry name" value="biotin_synthase"/>
    <property type="match status" value="1"/>
</dbReference>
<dbReference type="KEGG" id="blac:94345448"/>
<accession>A0A976ID52</accession>
<evidence type="ECO:0000256" key="8">
    <source>
        <dbReference type="ARBA" id="ARBA00022723"/>
    </source>
</evidence>
<dbReference type="InterPro" id="IPR013785">
    <property type="entry name" value="Aldolase_TIM"/>
</dbReference>
<gene>
    <name evidence="15" type="ORF">CCR75_001676</name>
</gene>
<keyword evidence="8 13" id="KW-0479">Metal-binding</keyword>
<dbReference type="InterPro" id="IPR010722">
    <property type="entry name" value="BATS_dom"/>
</dbReference>
<dbReference type="PANTHER" id="PTHR22976">
    <property type="entry name" value="BIOTIN SYNTHASE"/>
    <property type="match status" value="1"/>
</dbReference>
<dbReference type="GO" id="GO:0004076">
    <property type="term" value="F:biotin synthase activity"/>
    <property type="evidence" value="ECO:0007669"/>
    <property type="project" value="UniProtKB-EC"/>
</dbReference>
<evidence type="ECO:0000256" key="4">
    <source>
        <dbReference type="ARBA" id="ARBA00022485"/>
    </source>
</evidence>
<evidence type="ECO:0000256" key="9">
    <source>
        <dbReference type="ARBA" id="ARBA00022756"/>
    </source>
</evidence>
<evidence type="ECO:0000313" key="15">
    <source>
        <dbReference type="EMBL" id="TDH67304.1"/>
    </source>
</evidence>
<dbReference type="GeneID" id="94345448"/>
<sequence>MFRRLAISSTRASVVRYQSQTASVSMTVPGLSTDVRHDWTTDEIHAIYNQPLLELVFQAATVHRMHFDPTEVQQCTLLSIKTGGCTEDCKYCSQSSHHKTFVKPEPTKKIDEVLEMARRAKAAGSTRFCMGSAWREVGRKNAFKHVLDMVRQVKSLDLEVCCTLGMLTSEQALQLKEAGLSAYNHNLDTSREHYAKVITTRTYDDRLETIANVRNAGISVCCGGILGLGEDTIDRVGLLHTLATMEKHPESVPVNALVSVKGTPLYDEEIPPVTASEMARMIATARILMPKTMVRLSAGRMSFTDAEQGLMFLAGANSIFNGDTLLTTANPAFEHDKKLFQSLGLKGKPAFSAHKASPYLVKVTHAAATEAVA</sequence>
<comment type="cofactor">
    <cofactor evidence="12">
        <name>[2Fe-2S] cluster</name>
        <dbReference type="ChEBI" id="CHEBI:190135"/>
    </cofactor>
</comment>
<dbReference type="InterPro" id="IPR002684">
    <property type="entry name" value="Biotin_synth/BioAB"/>
</dbReference>
<keyword evidence="5" id="KW-0808">Transferase</keyword>
<comment type="pathway">
    <text evidence="1">Cofactor biosynthesis; biotin biosynthesis; biotin from 7,8-diaminononanoate: step 2/2.</text>
</comment>
<evidence type="ECO:0000256" key="13">
    <source>
        <dbReference type="PIRSR" id="PIRSR001619-1"/>
    </source>
</evidence>
<evidence type="ECO:0000256" key="7">
    <source>
        <dbReference type="ARBA" id="ARBA00022714"/>
    </source>
</evidence>
<protein>
    <recommendedName>
        <fullName evidence="3">biotin synthase</fullName>
        <ecNumber evidence="3">2.8.1.6</ecNumber>
    </recommendedName>
</protein>
<dbReference type="InterPro" id="IPR006638">
    <property type="entry name" value="Elp3/MiaA/NifB-like_rSAM"/>
</dbReference>
<evidence type="ECO:0000256" key="6">
    <source>
        <dbReference type="ARBA" id="ARBA00022691"/>
    </source>
</evidence>
<dbReference type="GO" id="GO:0009102">
    <property type="term" value="P:biotin biosynthetic process"/>
    <property type="evidence" value="ECO:0007669"/>
    <property type="project" value="UniProtKB-KW"/>
</dbReference>
<organism evidence="15 16">
    <name type="scientific">Bremia lactucae</name>
    <name type="common">Lettuce downy mildew</name>
    <dbReference type="NCBI Taxonomy" id="4779"/>
    <lineage>
        <taxon>Eukaryota</taxon>
        <taxon>Sar</taxon>
        <taxon>Stramenopiles</taxon>
        <taxon>Oomycota</taxon>
        <taxon>Peronosporomycetes</taxon>
        <taxon>Peronosporales</taxon>
        <taxon>Peronosporaceae</taxon>
        <taxon>Bremia</taxon>
    </lineage>
</organism>
<dbReference type="GO" id="GO:0046872">
    <property type="term" value="F:metal ion binding"/>
    <property type="evidence" value="ECO:0007669"/>
    <property type="project" value="UniProtKB-KW"/>
</dbReference>
<keyword evidence="7 13" id="KW-0001">2Fe-2S</keyword>
<name>A0A976ID52_BRELC</name>
<evidence type="ECO:0000256" key="10">
    <source>
        <dbReference type="ARBA" id="ARBA00023004"/>
    </source>
</evidence>
<dbReference type="Pfam" id="PF04055">
    <property type="entry name" value="Radical_SAM"/>
    <property type="match status" value="1"/>
</dbReference>
<comment type="cofactor">
    <cofactor evidence="13">
        <name>[4Fe-4S] cluster</name>
        <dbReference type="ChEBI" id="CHEBI:49883"/>
    </cofactor>
    <text evidence="13">Binds 1 [4Fe-4S] cluster. The cluster is coordinated with 3 cysteines and an exchangeable S-adenosyl-L-methionine.</text>
</comment>
<reference evidence="15 16" key="1">
    <citation type="journal article" date="2021" name="Genome Biol.">
        <title>AFLAP: assembly-free linkage analysis pipeline using k-mers from genome sequencing data.</title>
        <authorList>
            <person name="Fletcher K."/>
            <person name="Zhang L."/>
            <person name="Gil J."/>
            <person name="Han R."/>
            <person name="Cavanaugh K."/>
            <person name="Michelmore R."/>
        </authorList>
    </citation>
    <scope>NUCLEOTIDE SEQUENCE [LARGE SCALE GENOMIC DNA]</scope>
    <source>
        <strain evidence="15 16">SF5</strain>
    </source>
</reference>
<dbReference type="SMART" id="SM00876">
    <property type="entry name" value="BATS"/>
    <property type="match status" value="1"/>
</dbReference>
<dbReference type="Proteomes" id="UP000294530">
    <property type="component" value="Unassembled WGS sequence"/>
</dbReference>
<feature type="binding site" evidence="13">
    <location>
        <position position="221"/>
    </location>
    <ligand>
        <name>[2Fe-2S] cluster</name>
        <dbReference type="ChEBI" id="CHEBI:190135"/>
    </ligand>
</feature>
<proteinExistence type="inferred from homology"/>
<dbReference type="GO" id="GO:0051537">
    <property type="term" value="F:2 iron, 2 sulfur cluster binding"/>
    <property type="evidence" value="ECO:0007669"/>
    <property type="project" value="UniProtKB-KW"/>
</dbReference>
<dbReference type="EC" id="2.8.1.6" evidence="3"/>
<evidence type="ECO:0000256" key="12">
    <source>
        <dbReference type="ARBA" id="ARBA00034078"/>
    </source>
</evidence>
<dbReference type="PIRSF" id="PIRSF001619">
    <property type="entry name" value="Biotin_synth"/>
    <property type="match status" value="1"/>
</dbReference>
<dbReference type="FunFam" id="3.20.20.70:FF:000011">
    <property type="entry name" value="Biotin synthase"/>
    <property type="match status" value="1"/>
</dbReference>
<dbReference type="GO" id="GO:0051539">
    <property type="term" value="F:4 iron, 4 sulfur cluster binding"/>
    <property type="evidence" value="ECO:0007669"/>
    <property type="project" value="UniProtKB-KW"/>
</dbReference>
<feature type="binding site" evidence="13">
    <location>
        <position position="161"/>
    </location>
    <ligand>
        <name>[2Fe-2S] cluster</name>
        <dbReference type="ChEBI" id="CHEBI:190135"/>
    </ligand>
</feature>
<keyword evidence="11 13" id="KW-0411">Iron-sulfur</keyword>
<evidence type="ECO:0000256" key="1">
    <source>
        <dbReference type="ARBA" id="ARBA00004942"/>
    </source>
</evidence>
<dbReference type="Pfam" id="PF06968">
    <property type="entry name" value="BATS"/>
    <property type="match status" value="1"/>
</dbReference>
<keyword evidence="6 13" id="KW-0949">S-adenosyl-L-methionine</keyword>
<keyword evidence="16" id="KW-1185">Reference proteome</keyword>
<dbReference type="SFLD" id="SFLDG01278">
    <property type="entry name" value="biotin_synthase_like"/>
    <property type="match status" value="1"/>
</dbReference>
<dbReference type="AlphaFoldDB" id="A0A976ID52"/>
<dbReference type="InterPro" id="IPR007197">
    <property type="entry name" value="rSAM"/>
</dbReference>
<comment type="similarity">
    <text evidence="2">Belongs to the radical SAM superfamily. Biotin synthase family.</text>
</comment>
<feature type="binding site" evidence="13">
    <location>
        <position position="92"/>
    </location>
    <ligand>
        <name>[4Fe-4S] cluster</name>
        <dbReference type="ChEBI" id="CHEBI:49883"/>
        <note>4Fe-4S-S-AdoMet</note>
    </ligand>
</feature>
<feature type="binding site" evidence="13">
    <location>
        <position position="295"/>
    </location>
    <ligand>
        <name>[2Fe-2S] cluster</name>
        <dbReference type="ChEBI" id="CHEBI:190135"/>
    </ligand>
</feature>
<evidence type="ECO:0000256" key="3">
    <source>
        <dbReference type="ARBA" id="ARBA00012236"/>
    </source>
</evidence>
<dbReference type="RefSeq" id="XP_067816803.1">
    <property type="nucleotide sequence ID" value="XM_067959777.1"/>
</dbReference>
<dbReference type="EMBL" id="SHOA02000006">
    <property type="protein sequence ID" value="TDH67304.1"/>
    <property type="molecule type" value="Genomic_DNA"/>
</dbReference>